<evidence type="ECO:0000256" key="2">
    <source>
        <dbReference type="ARBA" id="ARBA00023125"/>
    </source>
</evidence>
<dbReference type="InterPro" id="IPR050707">
    <property type="entry name" value="HTH_MetabolicPath_Reg"/>
</dbReference>
<evidence type="ECO:0000259" key="5">
    <source>
        <dbReference type="PROSITE" id="PS51078"/>
    </source>
</evidence>
<keyword evidence="1" id="KW-0805">Transcription regulation</keyword>
<name>A0AAQ1KPX9_9PSED</name>
<dbReference type="PROSITE" id="PS51078">
    <property type="entry name" value="ICLR_ED"/>
    <property type="match status" value="1"/>
</dbReference>
<dbReference type="InterPro" id="IPR029016">
    <property type="entry name" value="GAF-like_dom_sf"/>
</dbReference>
<dbReference type="SMART" id="SM00346">
    <property type="entry name" value="HTH_ICLR"/>
    <property type="match status" value="1"/>
</dbReference>
<dbReference type="GO" id="GO:0045892">
    <property type="term" value="P:negative regulation of DNA-templated transcription"/>
    <property type="evidence" value="ECO:0007669"/>
    <property type="project" value="TreeGrafter"/>
</dbReference>
<keyword evidence="2" id="KW-0238">DNA-binding</keyword>
<dbReference type="SUPFAM" id="SSF55781">
    <property type="entry name" value="GAF domain-like"/>
    <property type="match status" value="1"/>
</dbReference>
<reference evidence="6 7" key="1">
    <citation type="submission" date="2016-10" db="EMBL/GenBank/DDBJ databases">
        <authorList>
            <person name="Varghese N."/>
            <person name="Submissions S."/>
        </authorList>
    </citation>
    <scope>NUCLEOTIDE SEQUENCE [LARGE SCALE GENOMIC DNA]</scope>
    <source>
        <strain evidence="6 7">LMG 18378</strain>
    </source>
</reference>
<dbReference type="Gene3D" id="1.10.10.10">
    <property type="entry name" value="Winged helix-like DNA-binding domain superfamily/Winged helix DNA-binding domain"/>
    <property type="match status" value="1"/>
</dbReference>
<feature type="domain" description="IclR-ED" evidence="5">
    <location>
        <begin position="93"/>
        <end position="276"/>
    </location>
</feature>
<protein>
    <submittedName>
        <fullName evidence="6">Transcriptional regulator, IclR family</fullName>
    </submittedName>
</protein>
<keyword evidence="3" id="KW-0804">Transcription</keyword>
<dbReference type="InterPro" id="IPR014757">
    <property type="entry name" value="Tscrpt_reg_IclR_C"/>
</dbReference>
<dbReference type="GO" id="GO:0003700">
    <property type="term" value="F:DNA-binding transcription factor activity"/>
    <property type="evidence" value="ECO:0007669"/>
    <property type="project" value="TreeGrafter"/>
</dbReference>
<gene>
    <name evidence="6" type="ORF">SAMN05216577_14718</name>
</gene>
<dbReference type="PANTHER" id="PTHR30136:SF33">
    <property type="entry name" value="TRANSCRIPTIONAL REGULATORY PROTEIN"/>
    <property type="match status" value="1"/>
</dbReference>
<dbReference type="SUPFAM" id="SSF46785">
    <property type="entry name" value="Winged helix' DNA-binding domain"/>
    <property type="match status" value="1"/>
</dbReference>
<evidence type="ECO:0000256" key="3">
    <source>
        <dbReference type="ARBA" id="ARBA00023163"/>
    </source>
</evidence>
<dbReference type="Proteomes" id="UP000183385">
    <property type="component" value="Unassembled WGS sequence"/>
</dbReference>
<comment type="caution">
    <text evidence="6">The sequence shown here is derived from an EMBL/GenBank/DDBJ whole genome shotgun (WGS) entry which is preliminary data.</text>
</comment>
<organism evidence="6 7">
    <name type="scientific">Pseudomonas citronellolis</name>
    <dbReference type="NCBI Taxonomy" id="53408"/>
    <lineage>
        <taxon>Bacteria</taxon>
        <taxon>Pseudomonadati</taxon>
        <taxon>Pseudomonadota</taxon>
        <taxon>Gammaproteobacteria</taxon>
        <taxon>Pseudomonadales</taxon>
        <taxon>Pseudomonadaceae</taxon>
        <taxon>Pseudomonas</taxon>
    </lineage>
</organism>
<dbReference type="EMBL" id="FOLS01000047">
    <property type="protein sequence ID" value="SFD92705.1"/>
    <property type="molecule type" value="Genomic_DNA"/>
</dbReference>
<dbReference type="Gene3D" id="3.30.450.40">
    <property type="match status" value="1"/>
</dbReference>
<evidence type="ECO:0000313" key="7">
    <source>
        <dbReference type="Proteomes" id="UP000183385"/>
    </source>
</evidence>
<evidence type="ECO:0000256" key="1">
    <source>
        <dbReference type="ARBA" id="ARBA00023015"/>
    </source>
</evidence>
<feature type="domain" description="HTH iclR-type" evidence="4">
    <location>
        <begin position="30"/>
        <end position="92"/>
    </location>
</feature>
<evidence type="ECO:0000313" key="6">
    <source>
        <dbReference type="EMBL" id="SFD92705.1"/>
    </source>
</evidence>
<dbReference type="Pfam" id="PF09339">
    <property type="entry name" value="HTH_IclR"/>
    <property type="match status" value="1"/>
</dbReference>
<dbReference type="PANTHER" id="PTHR30136">
    <property type="entry name" value="HELIX-TURN-HELIX TRANSCRIPTIONAL REGULATOR, ICLR FAMILY"/>
    <property type="match status" value="1"/>
</dbReference>
<proteinExistence type="predicted"/>
<accession>A0AAQ1KPX9</accession>
<dbReference type="InterPro" id="IPR036388">
    <property type="entry name" value="WH-like_DNA-bd_sf"/>
</dbReference>
<dbReference type="PROSITE" id="PS51077">
    <property type="entry name" value="HTH_ICLR"/>
    <property type="match status" value="1"/>
</dbReference>
<dbReference type="InterPro" id="IPR036390">
    <property type="entry name" value="WH_DNA-bd_sf"/>
</dbReference>
<evidence type="ECO:0000259" key="4">
    <source>
        <dbReference type="PROSITE" id="PS51077"/>
    </source>
</evidence>
<dbReference type="AlphaFoldDB" id="A0AAQ1KPX9"/>
<dbReference type="GO" id="GO:0003677">
    <property type="term" value="F:DNA binding"/>
    <property type="evidence" value="ECO:0007669"/>
    <property type="project" value="UniProtKB-KW"/>
</dbReference>
<keyword evidence="7" id="KW-1185">Reference proteome</keyword>
<dbReference type="InterPro" id="IPR005471">
    <property type="entry name" value="Tscrpt_reg_IclR_N"/>
</dbReference>
<sequence>MTRAESTSAELQRSQTLEFPELPAARSGLVMPLLRALEVLSAFSAHDQWLGNKDIADRTGLPASTVNRFLRSLVALGYVGYCKERRQYRLAAPVLSLGYSATFHSDVQRLVRQDLIRFACAHNVTVLLAMRDRLDLVALESCTGTGSFRRSGLNVGTRIAISSSQMGHTLLASLPALERAYLLENIARRMPAQWEGLEPHLTESINQFRTMGFCYSLSKLDRDLGVVSVPMNVAGKGLFVLACIGSLAHMSKARVSRELGPQLAALASQFKHSLDASAASHYREEPEHGN</sequence>